<feature type="transmembrane region" description="Helical" evidence="1">
    <location>
        <begin position="200"/>
        <end position="219"/>
    </location>
</feature>
<evidence type="ECO:0000313" key="3">
    <source>
        <dbReference type="EMBL" id="KAJ7366148.1"/>
    </source>
</evidence>
<proteinExistence type="predicted"/>
<dbReference type="AlphaFoldDB" id="A0AAD7AQJ5"/>
<reference evidence="3" key="1">
    <citation type="submission" date="2023-03" db="EMBL/GenBank/DDBJ databases">
        <title>Massive genome expansion in bonnet fungi (Mycena s.s.) driven by repeated elements and novel gene families across ecological guilds.</title>
        <authorList>
            <consortium name="Lawrence Berkeley National Laboratory"/>
            <person name="Harder C.B."/>
            <person name="Miyauchi S."/>
            <person name="Viragh M."/>
            <person name="Kuo A."/>
            <person name="Thoen E."/>
            <person name="Andreopoulos B."/>
            <person name="Lu D."/>
            <person name="Skrede I."/>
            <person name="Drula E."/>
            <person name="Henrissat B."/>
            <person name="Morin E."/>
            <person name="Kohler A."/>
            <person name="Barry K."/>
            <person name="LaButti K."/>
            <person name="Morin E."/>
            <person name="Salamov A."/>
            <person name="Lipzen A."/>
            <person name="Mereny Z."/>
            <person name="Hegedus B."/>
            <person name="Baldrian P."/>
            <person name="Stursova M."/>
            <person name="Weitz H."/>
            <person name="Taylor A."/>
            <person name="Grigoriev I.V."/>
            <person name="Nagy L.G."/>
            <person name="Martin F."/>
            <person name="Kauserud H."/>
        </authorList>
    </citation>
    <scope>NUCLEOTIDE SEQUENCE</scope>
    <source>
        <strain evidence="3">CBHHK002</strain>
    </source>
</reference>
<evidence type="ECO:0000256" key="1">
    <source>
        <dbReference type="SAM" id="Phobius"/>
    </source>
</evidence>
<evidence type="ECO:0000313" key="4">
    <source>
        <dbReference type="Proteomes" id="UP001218218"/>
    </source>
</evidence>
<dbReference type="PANTHER" id="PTHR40465:SF1">
    <property type="entry name" value="DUF6534 DOMAIN-CONTAINING PROTEIN"/>
    <property type="match status" value="1"/>
</dbReference>
<name>A0AAD7AQJ5_9AGAR</name>
<dbReference type="EMBL" id="JARIHO010000002">
    <property type="protein sequence ID" value="KAJ7366148.1"/>
    <property type="molecule type" value="Genomic_DNA"/>
</dbReference>
<dbReference type="InterPro" id="IPR045339">
    <property type="entry name" value="DUF6534"/>
</dbReference>
<accession>A0AAD7AQJ5</accession>
<dbReference type="PANTHER" id="PTHR40465">
    <property type="entry name" value="CHROMOSOME 1, WHOLE GENOME SHOTGUN SEQUENCE"/>
    <property type="match status" value="1"/>
</dbReference>
<keyword evidence="1" id="KW-0812">Transmembrane</keyword>
<keyword evidence="4" id="KW-1185">Reference proteome</keyword>
<dbReference type="Proteomes" id="UP001218218">
    <property type="component" value="Unassembled WGS sequence"/>
</dbReference>
<dbReference type="Pfam" id="PF20152">
    <property type="entry name" value="DUF6534"/>
    <property type="match status" value="1"/>
</dbReference>
<feature type="domain" description="DUF6534" evidence="2">
    <location>
        <begin position="164"/>
        <end position="251"/>
    </location>
</feature>
<comment type="caution">
    <text evidence="3">The sequence shown here is derived from an EMBL/GenBank/DDBJ whole genome shotgun (WGS) entry which is preliminary data.</text>
</comment>
<feature type="transmembrane region" description="Helical" evidence="1">
    <location>
        <begin position="119"/>
        <end position="140"/>
    </location>
</feature>
<organism evidence="3 4">
    <name type="scientific">Mycena albidolilacea</name>
    <dbReference type="NCBI Taxonomy" id="1033008"/>
    <lineage>
        <taxon>Eukaryota</taxon>
        <taxon>Fungi</taxon>
        <taxon>Dikarya</taxon>
        <taxon>Basidiomycota</taxon>
        <taxon>Agaricomycotina</taxon>
        <taxon>Agaricomycetes</taxon>
        <taxon>Agaricomycetidae</taxon>
        <taxon>Agaricales</taxon>
        <taxon>Marasmiineae</taxon>
        <taxon>Mycenaceae</taxon>
        <taxon>Mycena</taxon>
    </lineage>
</organism>
<feature type="transmembrane region" description="Helical" evidence="1">
    <location>
        <begin position="225"/>
        <end position="246"/>
    </location>
</feature>
<feature type="transmembrane region" description="Helical" evidence="1">
    <location>
        <begin position="91"/>
        <end position="112"/>
    </location>
</feature>
<sequence>MTSPLASTFGVWLVALFLESILYGMGLLQVYLYFLWYHKDGWGIKGTVILITILETFQTATFFVLVYNFLIDDFGAFDKLLFIPWQSLAQLTALYFSIFVSQTYFAHCIYVLHKRSKILPAIIVLLSTVALGGAIAQAIISSHLKYWTELEKTSASTNIQAAFALAADVLITGGLSWTLNDARSGIQSTNKLINFLIMNAVNRGVLTMVTALLNMVLFLTKPGTFYFMLIVLISGKLYMNSMLAMLNTREHAKSIGTTGAAIDISNISMPSFSTSPEHHLESGIAVSVTKNTDVGHGHSR</sequence>
<keyword evidence="1" id="KW-1133">Transmembrane helix</keyword>
<evidence type="ECO:0000259" key="2">
    <source>
        <dbReference type="Pfam" id="PF20152"/>
    </source>
</evidence>
<feature type="transmembrane region" description="Helical" evidence="1">
    <location>
        <begin position="48"/>
        <end position="71"/>
    </location>
</feature>
<feature type="transmembrane region" description="Helical" evidence="1">
    <location>
        <begin position="12"/>
        <end position="36"/>
    </location>
</feature>
<feature type="transmembrane region" description="Helical" evidence="1">
    <location>
        <begin position="160"/>
        <end position="179"/>
    </location>
</feature>
<keyword evidence="1" id="KW-0472">Membrane</keyword>
<gene>
    <name evidence="3" type="ORF">DFH08DRAFT_1071756</name>
</gene>
<protein>
    <recommendedName>
        <fullName evidence="2">DUF6534 domain-containing protein</fullName>
    </recommendedName>
</protein>